<dbReference type="RefSeq" id="WP_003652077.1">
    <property type="nucleotide sequence ID" value="NZ_BEXJ01000001.1"/>
</dbReference>
<dbReference type="GeneID" id="29638791"/>
<organism evidence="14 18">
    <name type="scientific">Lactobacillus gasseri</name>
    <dbReference type="NCBI Taxonomy" id="1596"/>
    <lineage>
        <taxon>Bacteria</taxon>
        <taxon>Bacillati</taxon>
        <taxon>Bacillota</taxon>
        <taxon>Bacilli</taxon>
        <taxon>Lactobacillales</taxon>
        <taxon>Lactobacillaceae</taxon>
        <taxon>Lactobacillus</taxon>
    </lineage>
</organism>
<keyword evidence="5 11" id="KW-0812">Transmembrane</keyword>
<reference evidence="15 17" key="2">
    <citation type="submission" date="2019-04" db="EMBL/GenBank/DDBJ databases">
        <title>Lactobacillus gasseri 7171 assembly.</title>
        <authorList>
            <person name="Joris B.R."/>
            <person name="Giguere D."/>
        </authorList>
    </citation>
    <scope>NUCLEOTIDE SEQUENCE [LARGE SCALE GENOMIC DNA]</scope>
    <source>
        <strain evidence="15 17">7171</strain>
    </source>
</reference>
<dbReference type="STRING" id="324831.LGAS_1244"/>
<dbReference type="GO" id="GO:0005886">
    <property type="term" value="C:plasma membrane"/>
    <property type="evidence" value="ECO:0007669"/>
    <property type="project" value="UniProtKB-SubCell"/>
</dbReference>
<evidence type="ECO:0000256" key="6">
    <source>
        <dbReference type="ARBA" id="ARBA00022781"/>
    </source>
</evidence>
<dbReference type="PANTHER" id="PTHR42823">
    <property type="entry name" value="ATP SYNTHASE SUBUNIT A, CHLOROPLASTIC"/>
    <property type="match status" value="1"/>
</dbReference>
<keyword evidence="10 11" id="KW-0066">ATP synthesis</keyword>
<evidence type="ECO:0000256" key="9">
    <source>
        <dbReference type="ARBA" id="ARBA00023136"/>
    </source>
</evidence>
<reference evidence="14 18" key="3">
    <citation type="submission" date="2019-09" db="EMBL/GenBank/DDBJ databases">
        <title>Investigation of probiotic properties of different lactic acid bacteria.</title>
        <authorList>
            <person name="Jaomanjaka F."/>
            <person name="Blanc P."/>
        </authorList>
    </citation>
    <scope>NUCLEOTIDE SEQUENCE [LARGE SCALE GENOMIC DNA]</scope>
    <source>
        <strain evidence="14 18">BIO6369</strain>
    </source>
</reference>
<evidence type="ECO:0000313" key="13">
    <source>
        <dbReference type="EMBL" id="GBA95947.1"/>
    </source>
</evidence>
<keyword evidence="9 11" id="KW-0472">Membrane</keyword>
<dbReference type="Proteomes" id="UP000250668">
    <property type="component" value="Unassembled WGS sequence"/>
</dbReference>
<dbReference type="InterPro" id="IPR045082">
    <property type="entry name" value="ATP_syn_F0_a_bact/chloroplast"/>
</dbReference>
<keyword evidence="11" id="KW-1003">Cell membrane</keyword>
<protein>
    <recommendedName>
        <fullName evidence="11 12">ATP synthase subunit a</fullName>
    </recommendedName>
    <alternativeName>
        <fullName evidence="11">ATP synthase F0 sector subunit a</fullName>
    </alternativeName>
    <alternativeName>
        <fullName evidence="11">F-ATPase subunit 6</fullName>
    </alternativeName>
</protein>
<feature type="transmembrane region" description="Helical" evidence="11">
    <location>
        <begin position="210"/>
        <end position="231"/>
    </location>
</feature>
<dbReference type="NCBIfam" id="TIGR01131">
    <property type="entry name" value="ATP_synt_6_or_A"/>
    <property type="match status" value="1"/>
</dbReference>
<evidence type="ECO:0000256" key="4">
    <source>
        <dbReference type="ARBA" id="ARBA00022547"/>
    </source>
</evidence>
<dbReference type="GO" id="GO:0046933">
    <property type="term" value="F:proton-transporting ATP synthase activity, rotational mechanism"/>
    <property type="evidence" value="ECO:0007669"/>
    <property type="project" value="UniProtKB-UniRule"/>
</dbReference>
<dbReference type="NCBIfam" id="NF004479">
    <property type="entry name" value="PRK05815.1-4"/>
    <property type="match status" value="1"/>
</dbReference>
<dbReference type="HAMAP" id="MF_01393">
    <property type="entry name" value="ATP_synth_a_bact"/>
    <property type="match status" value="1"/>
</dbReference>
<evidence type="ECO:0000256" key="8">
    <source>
        <dbReference type="ARBA" id="ARBA00023065"/>
    </source>
</evidence>
<feature type="transmembrane region" description="Helical" evidence="11">
    <location>
        <begin position="115"/>
        <end position="133"/>
    </location>
</feature>
<evidence type="ECO:0000256" key="5">
    <source>
        <dbReference type="ARBA" id="ARBA00022692"/>
    </source>
</evidence>
<evidence type="ECO:0000256" key="7">
    <source>
        <dbReference type="ARBA" id="ARBA00022989"/>
    </source>
</evidence>
<keyword evidence="7 11" id="KW-1133">Transmembrane helix</keyword>
<dbReference type="Gene3D" id="1.20.120.220">
    <property type="entry name" value="ATP synthase, F0 complex, subunit A"/>
    <property type="match status" value="1"/>
</dbReference>
<comment type="similarity">
    <text evidence="2 11 12">Belongs to the ATPase A chain family.</text>
</comment>
<evidence type="ECO:0000256" key="2">
    <source>
        <dbReference type="ARBA" id="ARBA00006810"/>
    </source>
</evidence>
<dbReference type="OrthoDB" id="9789241at2"/>
<evidence type="ECO:0000256" key="1">
    <source>
        <dbReference type="ARBA" id="ARBA00004141"/>
    </source>
</evidence>
<keyword evidence="17" id="KW-1185">Reference proteome</keyword>
<evidence type="ECO:0000256" key="11">
    <source>
        <dbReference type="HAMAP-Rule" id="MF_01393"/>
    </source>
</evidence>
<reference evidence="13 16" key="1">
    <citation type="journal article" date="2018" name="Int. J. Syst. Evol. Microbiol.">
        <title>Lactobacillus paragasseri sp. nov., a sister taxon of Lactobacillus gasseri, based on whole-genome sequence analyses.</title>
        <authorList>
            <person name="Tanizawa Y."/>
            <person name="Tada I."/>
            <person name="Kobayashi H."/>
            <person name="Endo A."/>
            <person name="Maeno S."/>
            <person name="Toyoda A."/>
            <person name="Arita M."/>
            <person name="Nakamura Y."/>
            <person name="Sakamoto M."/>
            <person name="Ohkuma M."/>
            <person name="Tohno M."/>
        </authorList>
    </citation>
    <scope>NUCLEOTIDE SEQUENCE [LARGE SCALE GENOMIC DNA]</scope>
    <source>
        <strain evidence="13 16">JCM 1025</strain>
    </source>
</reference>
<dbReference type="AlphaFoldDB" id="A0A133PET6"/>
<name>A0A133PET6_LACGS</name>
<comment type="caution">
    <text evidence="14">The sequence shown here is derived from an EMBL/GenBank/DDBJ whole genome shotgun (WGS) entry which is preliminary data.</text>
</comment>
<dbReference type="EMBL" id="WBOA01000001">
    <property type="protein sequence ID" value="KAB1951212.1"/>
    <property type="molecule type" value="Genomic_DNA"/>
</dbReference>
<keyword evidence="6 11" id="KW-0375">Hydrogen ion transport</keyword>
<evidence type="ECO:0000256" key="3">
    <source>
        <dbReference type="ARBA" id="ARBA00022448"/>
    </source>
</evidence>
<keyword evidence="4 11" id="KW-0138">CF(0)</keyword>
<keyword evidence="3 11" id="KW-0813">Transport</keyword>
<feature type="transmembrane region" description="Helical" evidence="11">
    <location>
        <begin position="20"/>
        <end position="38"/>
    </location>
</feature>
<evidence type="ECO:0000313" key="17">
    <source>
        <dbReference type="Proteomes" id="UP000316012"/>
    </source>
</evidence>
<comment type="function">
    <text evidence="11 12">Key component of the proton channel; it plays a direct role in the translocation of protons across the membrane.</text>
</comment>
<feature type="transmembrane region" description="Helical" evidence="11">
    <location>
        <begin position="171"/>
        <end position="190"/>
    </location>
</feature>
<evidence type="ECO:0000256" key="12">
    <source>
        <dbReference type="RuleBase" id="RU000483"/>
    </source>
</evidence>
<dbReference type="PANTHER" id="PTHR42823:SF3">
    <property type="entry name" value="ATP SYNTHASE SUBUNIT A, CHLOROPLASTIC"/>
    <property type="match status" value="1"/>
</dbReference>
<feature type="transmembrane region" description="Helical" evidence="11">
    <location>
        <begin position="76"/>
        <end position="95"/>
    </location>
</feature>
<dbReference type="GO" id="GO:0045259">
    <property type="term" value="C:proton-transporting ATP synthase complex"/>
    <property type="evidence" value="ECO:0007669"/>
    <property type="project" value="UniProtKB-KW"/>
</dbReference>
<dbReference type="CDD" id="cd00310">
    <property type="entry name" value="ATP-synt_Fo_a_6"/>
    <property type="match status" value="1"/>
</dbReference>
<evidence type="ECO:0000313" key="18">
    <source>
        <dbReference type="Proteomes" id="UP000460112"/>
    </source>
</evidence>
<evidence type="ECO:0000313" key="16">
    <source>
        <dbReference type="Proteomes" id="UP000250668"/>
    </source>
</evidence>
<dbReference type="Proteomes" id="UP000460112">
    <property type="component" value="Unassembled WGS sequence"/>
</dbReference>
<dbReference type="GO" id="GO:0042777">
    <property type="term" value="P:proton motive force-driven plasma membrane ATP synthesis"/>
    <property type="evidence" value="ECO:0007669"/>
    <property type="project" value="TreeGrafter"/>
</dbReference>
<gene>
    <name evidence="11 14" type="primary">atpB</name>
    <name evidence="14" type="ORF">F8244_01585</name>
    <name evidence="15" type="ORF">FIPPAONL_00317</name>
    <name evidence="13" type="ORF">LJCM1025_07280</name>
</gene>
<dbReference type="Pfam" id="PF00119">
    <property type="entry name" value="ATP-synt_A"/>
    <property type="match status" value="1"/>
</dbReference>
<dbReference type="InterPro" id="IPR035908">
    <property type="entry name" value="F0_ATP_A_sf"/>
</dbReference>
<dbReference type="InterPro" id="IPR023011">
    <property type="entry name" value="ATP_synth_F0_asu_AS"/>
</dbReference>
<evidence type="ECO:0000256" key="10">
    <source>
        <dbReference type="ARBA" id="ARBA00023310"/>
    </source>
</evidence>
<dbReference type="SUPFAM" id="SSF81336">
    <property type="entry name" value="F1F0 ATP synthase subunit A"/>
    <property type="match status" value="1"/>
</dbReference>
<dbReference type="InterPro" id="IPR000568">
    <property type="entry name" value="ATP_synth_F0_asu"/>
</dbReference>
<evidence type="ECO:0000313" key="15">
    <source>
        <dbReference type="EMBL" id="TQW15950.1"/>
    </source>
</evidence>
<comment type="subcellular location">
    <subcellularLocation>
        <location evidence="11 12">Cell membrane</location>
        <topology evidence="11 12">Multi-pass membrane protein</topology>
    </subcellularLocation>
    <subcellularLocation>
        <location evidence="1">Membrane</location>
        <topology evidence="1">Multi-pass membrane protein</topology>
    </subcellularLocation>
</comment>
<dbReference type="EMBL" id="SRMD01000040">
    <property type="protein sequence ID" value="TQW15950.1"/>
    <property type="molecule type" value="Genomic_DNA"/>
</dbReference>
<accession>A0A133PET6</accession>
<keyword evidence="8 11" id="KW-0406">Ion transport</keyword>
<evidence type="ECO:0000313" key="14">
    <source>
        <dbReference type="EMBL" id="KAB1951212.1"/>
    </source>
</evidence>
<dbReference type="PROSITE" id="PS00449">
    <property type="entry name" value="ATPASE_A"/>
    <property type="match status" value="1"/>
</dbReference>
<dbReference type="PRINTS" id="PR00123">
    <property type="entry name" value="ATPASEA"/>
</dbReference>
<dbReference type="eggNOG" id="COG0356">
    <property type="taxonomic scope" value="Bacteria"/>
</dbReference>
<sequence>MNEKSVVVNVFGLNFNVTNCLGGTLVAIAVFFLVWYLGRNISLKPNKKQNLLEYLIDFTNGIVKDNVADVDAQKHLSLYAFTLFMFIFFMNQLGLFFEFSINDHILVKSPTANPLITMTMAMMTLLLSYNFGVQKFGAKGYFANYAKPVGFLLPINIIEEFTNFLTLSLRLYGNIYAGEVLLTLIGGRFAKSAGWFTVIASVPLTLIWQGFSVFIGSIQAYVFVTLSMVYIGKKVTEE</sequence>
<dbReference type="EMBL" id="BEXJ01000001">
    <property type="protein sequence ID" value="GBA95947.1"/>
    <property type="molecule type" value="Genomic_DNA"/>
</dbReference>
<dbReference type="Proteomes" id="UP000316012">
    <property type="component" value="Unassembled WGS sequence"/>
</dbReference>
<proteinExistence type="inferred from homology"/>